<dbReference type="AlphaFoldDB" id="A0A382WUR5"/>
<evidence type="ECO:0000313" key="1">
    <source>
        <dbReference type="EMBL" id="SVD62562.1"/>
    </source>
</evidence>
<dbReference type="EMBL" id="UINC01162675">
    <property type="protein sequence ID" value="SVD62562.1"/>
    <property type="molecule type" value="Genomic_DNA"/>
</dbReference>
<reference evidence="1" key="1">
    <citation type="submission" date="2018-05" db="EMBL/GenBank/DDBJ databases">
        <authorList>
            <person name="Lanie J.A."/>
            <person name="Ng W.-L."/>
            <person name="Kazmierczak K.M."/>
            <person name="Andrzejewski T.M."/>
            <person name="Davidsen T.M."/>
            <person name="Wayne K.J."/>
            <person name="Tettelin H."/>
            <person name="Glass J.I."/>
            <person name="Rusch D."/>
            <person name="Podicherti R."/>
            <person name="Tsui H.-C.T."/>
            <person name="Winkler M.E."/>
        </authorList>
    </citation>
    <scope>NUCLEOTIDE SEQUENCE</scope>
</reference>
<feature type="non-terminal residue" evidence="1">
    <location>
        <position position="118"/>
    </location>
</feature>
<protein>
    <submittedName>
        <fullName evidence="1">Uncharacterized protein</fullName>
    </submittedName>
</protein>
<name>A0A382WUR5_9ZZZZ</name>
<organism evidence="1">
    <name type="scientific">marine metagenome</name>
    <dbReference type="NCBI Taxonomy" id="408172"/>
    <lineage>
        <taxon>unclassified sequences</taxon>
        <taxon>metagenomes</taxon>
        <taxon>ecological metagenomes</taxon>
    </lineage>
</organism>
<accession>A0A382WUR5</accession>
<gene>
    <name evidence="1" type="ORF">METZ01_LOCUS415416</name>
</gene>
<sequence length="118" mass="13600">MASLYKNNGIWYIAVYGNGKRRCQSLKTKYKKVAKQLKPYAESAIIAELNGYVIKNERLSFAELVPRFLGQKNSWSAKTKRMYRCILNPHLAGVPLPSNLTSRAIHTRVINQCWRWGL</sequence>
<proteinExistence type="predicted"/>